<sequence>MGGMSVTIDPTSVRDLAAIRDDIGVLTVYATADPRDKSASPAWRLAVGHALGAVRSRAAAGDGGKDRANAVLARLDRLQPEIESVLDSAESGVGRALFAPVSTDEVHTLTVQMPLDDCAVLQSRPYLRPLAGALTLGAPAGVLAVSHEGVRVIDLRFGVASEVTRLSFQLDTDDWRNMRAPAATGQAGSPSRGANAFDRFDRRVEDNLLRYLSSLRPRIGEIADEYGWRSVAVTGDARLIDAVRKGLASSPARRDVVLLDRVAESLSLTEIAALVRPELEEARRRRCRALAEQARETTRSGGAGTTGLSDTLGAFRENRVAHLVLDGMRELRGHRAPDGGYYPHGELPPGQSHDAMAEEPDLGERMIELGFTSGAEVTLLPPEAAAVLAEEDGVAALLRW</sequence>
<organism evidence="1 2">
    <name type="scientific">Streptomonospora litoralis</name>
    <dbReference type="NCBI Taxonomy" id="2498135"/>
    <lineage>
        <taxon>Bacteria</taxon>
        <taxon>Bacillati</taxon>
        <taxon>Actinomycetota</taxon>
        <taxon>Actinomycetes</taxon>
        <taxon>Streptosporangiales</taxon>
        <taxon>Nocardiopsidaceae</taxon>
        <taxon>Streptomonospora</taxon>
    </lineage>
</organism>
<accession>A0A4P6Q6S8</accession>
<evidence type="ECO:0000313" key="1">
    <source>
        <dbReference type="EMBL" id="QBI54769.1"/>
    </source>
</evidence>
<name>A0A4P6Q6S8_9ACTN</name>
<dbReference type="AlphaFoldDB" id="A0A4P6Q6S8"/>
<dbReference type="EMBL" id="CP036455">
    <property type="protein sequence ID" value="QBI54769.1"/>
    <property type="molecule type" value="Genomic_DNA"/>
</dbReference>
<dbReference type="KEGG" id="strr:EKD16_14955"/>
<evidence type="ECO:0000313" key="2">
    <source>
        <dbReference type="Proteomes" id="UP000292235"/>
    </source>
</evidence>
<dbReference type="Proteomes" id="UP000292235">
    <property type="component" value="Chromosome"/>
</dbReference>
<dbReference type="InterPro" id="IPR040983">
    <property type="entry name" value="Bact_RF_family5"/>
</dbReference>
<reference evidence="1 2" key="1">
    <citation type="submission" date="2019-02" db="EMBL/GenBank/DDBJ databases">
        <authorList>
            <person name="Khodamoradi S."/>
            <person name="Hahnke R.L."/>
            <person name="Kaempfer P."/>
            <person name="Schumann P."/>
            <person name="Rohde M."/>
            <person name="Steinert M."/>
            <person name="Luzhetskyy A."/>
            <person name="Wink J."/>
            <person name="Ruckert C."/>
        </authorList>
    </citation>
    <scope>NUCLEOTIDE SEQUENCE [LARGE SCALE GENOMIC DNA]</scope>
    <source>
        <strain evidence="1 2">M2</strain>
    </source>
</reference>
<gene>
    <name evidence="1" type="ORF">EKD16_14955</name>
</gene>
<keyword evidence="2" id="KW-1185">Reference proteome</keyword>
<proteinExistence type="predicted"/>
<dbReference type="Pfam" id="PF18846">
    <property type="entry name" value="baeRF_family5"/>
    <property type="match status" value="1"/>
</dbReference>
<protein>
    <submittedName>
        <fullName evidence="1">Uncharacterized protein</fullName>
    </submittedName>
</protein>